<keyword evidence="2" id="KW-1185">Reference proteome</keyword>
<evidence type="ECO:0000313" key="1">
    <source>
        <dbReference type="EMBL" id="KAJ8350150.1"/>
    </source>
</evidence>
<name>A0A9Q1IS11_SYNKA</name>
<proteinExistence type="predicted"/>
<gene>
    <name evidence="1" type="ORF">SKAU_G00252800</name>
</gene>
<organism evidence="1 2">
    <name type="scientific">Synaphobranchus kaupii</name>
    <name type="common">Kaup's arrowtooth eel</name>
    <dbReference type="NCBI Taxonomy" id="118154"/>
    <lineage>
        <taxon>Eukaryota</taxon>
        <taxon>Metazoa</taxon>
        <taxon>Chordata</taxon>
        <taxon>Craniata</taxon>
        <taxon>Vertebrata</taxon>
        <taxon>Euteleostomi</taxon>
        <taxon>Actinopterygii</taxon>
        <taxon>Neopterygii</taxon>
        <taxon>Teleostei</taxon>
        <taxon>Anguilliformes</taxon>
        <taxon>Synaphobranchidae</taxon>
        <taxon>Synaphobranchus</taxon>
    </lineage>
</organism>
<sequence>MPPHPGPACASAPFYVSGGDGEEEEVTLIDVSSLQNKCSSGGRIDVFICCAAATTGSKEKGLDHYCECIYSRASVLMLAHRIARCVPLSHISSQSHRLINQGGRDRQRLRAMEFQGLPHDAQQPACCPITLQITTPSKDP</sequence>
<dbReference type="Proteomes" id="UP001152622">
    <property type="component" value="Chromosome 9"/>
</dbReference>
<dbReference type="AlphaFoldDB" id="A0A9Q1IS11"/>
<protein>
    <submittedName>
        <fullName evidence="1">Uncharacterized protein</fullName>
    </submittedName>
</protein>
<evidence type="ECO:0000313" key="2">
    <source>
        <dbReference type="Proteomes" id="UP001152622"/>
    </source>
</evidence>
<dbReference type="EMBL" id="JAINUF010000009">
    <property type="protein sequence ID" value="KAJ8350150.1"/>
    <property type="molecule type" value="Genomic_DNA"/>
</dbReference>
<comment type="caution">
    <text evidence="1">The sequence shown here is derived from an EMBL/GenBank/DDBJ whole genome shotgun (WGS) entry which is preliminary data.</text>
</comment>
<accession>A0A9Q1IS11</accession>
<reference evidence="1" key="1">
    <citation type="journal article" date="2023" name="Science">
        <title>Genome structures resolve the early diversification of teleost fishes.</title>
        <authorList>
            <person name="Parey E."/>
            <person name="Louis A."/>
            <person name="Montfort J."/>
            <person name="Bouchez O."/>
            <person name="Roques C."/>
            <person name="Iampietro C."/>
            <person name="Lluch J."/>
            <person name="Castinel A."/>
            <person name="Donnadieu C."/>
            <person name="Desvignes T."/>
            <person name="Floi Bucao C."/>
            <person name="Jouanno E."/>
            <person name="Wen M."/>
            <person name="Mejri S."/>
            <person name="Dirks R."/>
            <person name="Jansen H."/>
            <person name="Henkel C."/>
            <person name="Chen W.J."/>
            <person name="Zahm M."/>
            <person name="Cabau C."/>
            <person name="Klopp C."/>
            <person name="Thompson A.W."/>
            <person name="Robinson-Rechavi M."/>
            <person name="Braasch I."/>
            <person name="Lecointre G."/>
            <person name="Bobe J."/>
            <person name="Postlethwait J.H."/>
            <person name="Berthelot C."/>
            <person name="Roest Crollius H."/>
            <person name="Guiguen Y."/>
        </authorList>
    </citation>
    <scope>NUCLEOTIDE SEQUENCE</scope>
    <source>
        <strain evidence="1">WJC10195</strain>
    </source>
</reference>